<reference evidence="2" key="4">
    <citation type="submission" date="2019-03" db="UniProtKB">
        <authorList>
            <consortium name="EnsemblPlants"/>
        </authorList>
    </citation>
    <scope>IDENTIFICATION</scope>
</reference>
<reference evidence="2" key="3">
    <citation type="journal article" date="2017" name="Nature">
        <title>Genome sequence of the progenitor of the wheat D genome Aegilops tauschii.</title>
        <authorList>
            <person name="Luo M.C."/>
            <person name="Gu Y.Q."/>
            <person name="Puiu D."/>
            <person name="Wang H."/>
            <person name="Twardziok S.O."/>
            <person name="Deal K.R."/>
            <person name="Huo N."/>
            <person name="Zhu T."/>
            <person name="Wang L."/>
            <person name="Wang Y."/>
            <person name="McGuire P.E."/>
            <person name="Liu S."/>
            <person name="Long H."/>
            <person name="Ramasamy R.K."/>
            <person name="Rodriguez J.C."/>
            <person name="Van S.L."/>
            <person name="Yuan L."/>
            <person name="Wang Z."/>
            <person name="Xia Z."/>
            <person name="Xiao L."/>
            <person name="Anderson O.D."/>
            <person name="Ouyang S."/>
            <person name="Liang Y."/>
            <person name="Zimin A.V."/>
            <person name="Pertea G."/>
            <person name="Qi P."/>
            <person name="Bennetzen J.L."/>
            <person name="Dai X."/>
            <person name="Dawson M.W."/>
            <person name="Muller H.G."/>
            <person name="Kugler K."/>
            <person name="Rivarola-Duarte L."/>
            <person name="Spannagl M."/>
            <person name="Mayer K.F.X."/>
            <person name="Lu F.H."/>
            <person name="Bevan M.W."/>
            <person name="Leroy P."/>
            <person name="Li P."/>
            <person name="You F.M."/>
            <person name="Sun Q."/>
            <person name="Liu Z."/>
            <person name="Lyons E."/>
            <person name="Wicker T."/>
            <person name="Salzberg S.L."/>
            <person name="Devos K.M."/>
            <person name="Dvorak J."/>
        </authorList>
    </citation>
    <scope>NUCLEOTIDE SEQUENCE [LARGE SCALE GENOMIC DNA]</scope>
    <source>
        <strain evidence="2">cv. AL8/78</strain>
    </source>
</reference>
<organism evidence="2 3">
    <name type="scientific">Aegilops tauschii subsp. strangulata</name>
    <name type="common">Goatgrass</name>
    <dbReference type="NCBI Taxonomy" id="200361"/>
    <lineage>
        <taxon>Eukaryota</taxon>
        <taxon>Viridiplantae</taxon>
        <taxon>Streptophyta</taxon>
        <taxon>Embryophyta</taxon>
        <taxon>Tracheophyta</taxon>
        <taxon>Spermatophyta</taxon>
        <taxon>Magnoliopsida</taxon>
        <taxon>Liliopsida</taxon>
        <taxon>Poales</taxon>
        <taxon>Poaceae</taxon>
        <taxon>BOP clade</taxon>
        <taxon>Pooideae</taxon>
        <taxon>Triticodae</taxon>
        <taxon>Triticeae</taxon>
        <taxon>Triticinae</taxon>
        <taxon>Aegilops</taxon>
    </lineage>
</organism>
<dbReference type="EnsemblPlants" id="AET3Gv20025500.14">
    <property type="protein sequence ID" value="AET3Gv20025500.14"/>
    <property type="gene ID" value="AET3Gv20025500"/>
</dbReference>
<dbReference type="Gramene" id="AET3Gv20025500.14">
    <property type="protein sequence ID" value="AET3Gv20025500.14"/>
    <property type="gene ID" value="AET3Gv20025500"/>
</dbReference>
<reference evidence="3" key="1">
    <citation type="journal article" date="2014" name="Science">
        <title>Ancient hybridizations among the ancestral genomes of bread wheat.</title>
        <authorList>
            <consortium name="International Wheat Genome Sequencing Consortium,"/>
            <person name="Marcussen T."/>
            <person name="Sandve S.R."/>
            <person name="Heier L."/>
            <person name="Spannagl M."/>
            <person name="Pfeifer M."/>
            <person name="Jakobsen K.S."/>
            <person name="Wulff B.B."/>
            <person name="Steuernagel B."/>
            <person name="Mayer K.F."/>
            <person name="Olsen O.A."/>
        </authorList>
    </citation>
    <scope>NUCLEOTIDE SEQUENCE [LARGE SCALE GENOMIC DNA]</scope>
    <source>
        <strain evidence="3">cv. AL8/78</strain>
    </source>
</reference>
<reference evidence="2" key="5">
    <citation type="journal article" date="2021" name="G3 (Bethesda)">
        <title>Aegilops tauschii genome assembly Aet v5.0 features greater sequence contiguity and improved annotation.</title>
        <authorList>
            <person name="Wang L."/>
            <person name="Zhu T."/>
            <person name="Rodriguez J.C."/>
            <person name="Deal K.R."/>
            <person name="Dubcovsky J."/>
            <person name="McGuire P.E."/>
            <person name="Lux T."/>
            <person name="Spannagl M."/>
            <person name="Mayer K.F.X."/>
            <person name="Baldrich P."/>
            <person name="Meyers B.C."/>
            <person name="Huo N."/>
            <person name="Gu Y.Q."/>
            <person name="Zhou H."/>
            <person name="Devos K.M."/>
            <person name="Bennetzen J.L."/>
            <person name="Unver T."/>
            <person name="Budak H."/>
            <person name="Gulick P.J."/>
            <person name="Galiba G."/>
            <person name="Kalapos B."/>
            <person name="Nelson D.R."/>
            <person name="Li P."/>
            <person name="You F.M."/>
            <person name="Luo M.C."/>
            <person name="Dvorak J."/>
        </authorList>
    </citation>
    <scope>NUCLEOTIDE SEQUENCE [LARGE SCALE GENOMIC DNA]</scope>
    <source>
        <strain evidence="2">cv. AL8/78</strain>
    </source>
</reference>
<name>A0A453DP73_AEGTS</name>
<sequence length="82" mass="8437">KSIAFSIGSAKAAPRGVAMKAASGTSGGEETPEIVGSLCCTGVGTWCLLVPLPNPTSLLAENFQLGNCNPYVSYCIFVNNIQ</sequence>
<feature type="region of interest" description="Disordered" evidence="1">
    <location>
        <begin position="1"/>
        <end position="31"/>
    </location>
</feature>
<reference evidence="3" key="2">
    <citation type="journal article" date="2017" name="Nat. Plants">
        <title>The Aegilops tauschii genome reveals multiple impacts of transposons.</title>
        <authorList>
            <person name="Zhao G."/>
            <person name="Zou C."/>
            <person name="Li K."/>
            <person name="Wang K."/>
            <person name="Li T."/>
            <person name="Gao L."/>
            <person name="Zhang X."/>
            <person name="Wang H."/>
            <person name="Yang Z."/>
            <person name="Liu X."/>
            <person name="Jiang W."/>
            <person name="Mao L."/>
            <person name="Kong X."/>
            <person name="Jiao Y."/>
            <person name="Jia J."/>
        </authorList>
    </citation>
    <scope>NUCLEOTIDE SEQUENCE [LARGE SCALE GENOMIC DNA]</scope>
    <source>
        <strain evidence="3">cv. AL8/78</strain>
    </source>
</reference>
<dbReference type="AlphaFoldDB" id="A0A453DP73"/>
<keyword evidence="3" id="KW-1185">Reference proteome</keyword>
<evidence type="ECO:0000313" key="3">
    <source>
        <dbReference type="Proteomes" id="UP000015105"/>
    </source>
</evidence>
<proteinExistence type="predicted"/>
<evidence type="ECO:0000313" key="2">
    <source>
        <dbReference type="EnsemblPlants" id="AET3Gv20025500.14"/>
    </source>
</evidence>
<evidence type="ECO:0000256" key="1">
    <source>
        <dbReference type="SAM" id="MobiDB-lite"/>
    </source>
</evidence>
<accession>A0A453DP73</accession>
<protein>
    <submittedName>
        <fullName evidence="2">Uncharacterized protein</fullName>
    </submittedName>
</protein>
<dbReference type="Proteomes" id="UP000015105">
    <property type="component" value="Chromosome 3D"/>
</dbReference>